<dbReference type="Proteomes" id="UP000812982">
    <property type="component" value="Unassembled WGS sequence"/>
</dbReference>
<feature type="chain" id="PRO_5046268791" description="PASTA domain-containing protein" evidence="1">
    <location>
        <begin position="28"/>
        <end position="100"/>
    </location>
</feature>
<name>A0ABS6KQJ6_9MYCO</name>
<keyword evidence="3" id="KW-1185">Reference proteome</keyword>
<keyword evidence="1" id="KW-0732">Signal</keyword>
<comment type="caution">
    <text evidence="2">The sequence shown here is derived from an EMBL/GenBank/DDBJ whole genome shotgun (WGS) entry which is preliminary data.</text>
</comment>
<accession>A0ABS6KQJ6</accession>
<sequence length="100" mass="10099">MKKLNFATIAAADLAVVSFGLAVPATAAPSDTGAAQDTINELEAQGYHVIVHKVGSAPLSQCAVSATKPGHTYSRTDSGVPGGGHTTTVTAKTINVYLSC</sequence>
<organism evidence="2 3">
    <name type="scientific">[Mycobacterium] fortunisiensis</name>
    <dbReference type="NCBI Taxonomy" id="2600579"/>
    <lineage>
        <taxon>Bacteria</taxon>
        <taxon>Bacillati</taxon>
        <taxon>Actinomycetota</taxon>
        <taxon>Actinomycetes</taxon>
        <taxon>Mycobacteriales</taxon>
        <taxon>Mycobacteriaceae</taxon>
        <taxon>Mycolicibacterium</taxon>
    </lineage>
</organism>
<evidence type="ECO:0000313" key="2">
    <source>
        <dbReference type="EMBL" id="MBU9765789.1"/>
    </source>
</evidence>
<gene>
    <name evidence="2" type="ORF">FR943_18305</name>
</gene>
<evidence type="ECO:0008006" key="4">
    <source>
        <dbReference type="Google" id="ProtNLM"/>
    </source>
</evidence>
<dbReference type="EMBL" id="VOMB01000020">
    <property type="protein sequence ID" value="MBU9765789.1"/>
    <property type="molecule type" value="Genomic_DNA"/>
</dbReference>
<feature type="signal peptide" evidence="1">
    <location>
        <begin position="1"/>
        <end position="27"/>
    </location>
</feature>
<proteinExistence type="predicted"/>
<protein>
    <recommendedName>
        <fullName evidence="4">PASTA domain-containing protein</fullName>
    </recommendedName>
</protein>
<reference evidence="2 3" key="1">
    <citation type="journal article" date="2021" name="Sci. Rep.">
        <title>Phenotypic and genomic hallmarks of a novel, potentially pathogenic rapidly growing Mycobacterium species related to the Mycobacterium fortuitum complex.</title>
        <authorList>
            <person name="Gharbi R."/>
            <person name="Khanna V."/>
            <person name="Frigui W."/>
            <person name="Mhenni B."/>
            <person name="Brosch R."/>
            <person name="Mardassi H."/>
        </authorList>
    </citation>
    <scope>NUCLEOTIDE SEQUENCE [LARGE SCALE GENOMIC DNA]</scope>
    <source>
        <strain evidence="2 3">TNTM28</strain>
    </source>
</reference>
<evidence type="ECO:0000256" key="1">
    <source>
        <dbReference type="SAM" id="SignalP"/>
    </source>
</evidence>
<evidence type="ECO:0000313" key="3">
    <source>
        <dbReference type="Proteomes" id="UP000812982"/>
    </source>
</evidence>